<organism evidence="10 11">
    <name type="scientific">Plectus sambesii</name>
    <dbReference type="NCBI Taxonomy" id="2011161"/>
    <lineage>
        <taxon>Eukaryota</taxon>
        <taxon>Metazoa</taxon>
        <taxon>Ecdysozoa</taxon>
        <taxon>Nematoda</taxon>
        <taxon>Chromadorea</taxon>
        <taxon>Plectida</taxon>
        <taxon>Plectina</taxon>
        <taxon>Plectoidea</taxon>
        <taxon>Plectidae</taxon>
        <taxon>Plectus</taxon>
    </lineage>
</organism>
<evidence type="ECO:0000259" key="9">
    <source>
        <dbReference type="Pfam" id="PF00150"/>
    </source>
</evidence>
<evidence type="ECO:0000256" key="4">
    <source>
        <dbReference type="ARBA" id="ARBA00023277"/>
    </source>
</evidence>
<feature type="domain" description="Glycoside hydrolase family 5" evidence="9">
    <location>
        <begin position="48"/>
        <end position="132"/>
    </location>
</feature>
<dbReference type="PANTHER" id="PTHR35923:SF2">
    <property type="entry name" value="ENDOGLUCANASE"/>
    <property type="match status" value="1"/>
</dbReference>
<evidence type="ECO:0000256" key="8">
    <source>
        <dbReference type="SAM" id="SignalP"/>
    </source>
</evidence>
<dbReference type="PANTHER" id="PTHR35923">
    <property type="entry name" value="MAJOR EXTRACELLULAR ENDOGLUCANASE"/>
    <property type="match status" value="1"/>
</dbReference>
<evidence type="ECO:0000256" key="1">
    <source>
        <dbReference type="ARBA" id="ARBA00005641"/>
    </source>
</evidence>
<protein>
    <submittedName>
        <fullName evidence="11">Glycoside hydrolase family 5 domain-containing protein</fullName>
    </submittedName>
</protein>
<keyword evidence="8" id="KW-0732">Signal</keyword>
<dbReference type="SUPFAM" id="SSF51445">
    <property type="entry name" value="(Trans)glycosidases"/>
    <property type="match status" value="1"/>
</dbReference>
<dbReference type="WBParaSite" id="PSAMB.scaffold9453size4959.g32455.t1">
    <property type="protein sequence ID" value="PSAMB.scaffold9453size4959.g32455.t1"/>
    <property type="gene ID" value="PSAMB.scaffold9453size4959.g32455"/>
</dbReference>
<evidence type="ECO:0000256" key="3">
    <source>
        <dbReference type="ARBA" id="ARBA00023001"/>
    </source>
</evidence>
<dbReference type="AlphaFoldDB" id="A0A914XPY8"/>
<keyword evidence="10" id="KW-1185">Reference proteome</keyword>
<keyword evidence="5 7" id="KW-0326">Glycosidase</keyword>
<dbReference type="Proteomes" id="UP000887566">
    <property type="component" value="Unplaced"/>
</dbReference>
<dbReference type="InterPro" id="IPR001547">
    <property type="entry name" value="Glyco_hydro_5"/>
</dbReference>
<keyword evidence="4" id="KW-0119">Carbohydrate metabolism</keyword>
<name>A0A914XPY8_9BILA</name>
<keyword evidence="2 7" id="KW-0378">Hydrolase</keyword>
<sequence length="134" mass="14319">MVALSEGATKMLPLTVAVLSLFAYAVVAQDCATTLTWSTGNGNMLLNGQPFVLKGINFFGFETDTFAPHGLWGGASSLDVMLDIVKNNNFNAIRLPFSMELALTNPGNPTVDCGSNPTICDLNALDLMEAFIDR</sequence>
<dbReference type="GO" id="GO:0030245">
    <property type="term" value="P:cellulose catabolic process"/>
    <property type="evidence" value="ECO:0007669"/>
    <property type="project" value="UniProtKB-KW"/>
</dbReference>
<accession>A0A914XPY8</accession>
<keyword evidence="6" id="KW-0624">Polysaccharide degradation</keyword>
<evidence type="ECO:0000256" key="5">
    <source>
        <dbReference type="ARBA" id="ARBA00023295"/>
    </source>
</evidence>
<evidence type="ECO:0000313" key="10">
    <source>
        <dbReference type="Proteomes" id="UP000887566"/>
    </source>
</evidence>
<evidence type="ECO:0000313" key="11">
    <source>
        <dbReference type="WBParaSite" id="PSAMB.scaffold9453size4959.g32455.t1"/>
    </source>
</evidence>
<dbReference type="Pfam" id="PF00150">
    <property type="entry name" value="Cellulase"/>
    <property type="match status" value="1"/>
</dbReference>
<dbReference type="GO" id="GO:0004553">
    <property type="term" value="F:hydrolase activity, hydrolyzing O-glycosyl compounds"/>
    <property type="evidence" value="ECO:0007669"/>
    <property type="project" value="InterPro"/>
</dbReference>
<proteinExistence type="inferred from homology"/>
<dbReference type="Gene3D" id="3.20.20.80">
    <property type="entry name" value="Glycosidases"/>
    <property type="match status" value="1"/>
</dbReference>
<reference evidence="11" key="1">
    <citation type="submission" date="2022-11" db="UniProtKB">
        <authorList>
            <consortium name="WormBaseParasite"/>
        </authorList>
    </citation>
    <scope>IDENTIFICATION</scope>
</reference>
<feature type="chain" id="PRO_5037516860" evidence="8">
    <location>
        <begin position="29"/>
        <end position="134"/>
    </location>
</feature>
<keyword evidence="3" id="KW-0136">Cellulose degradation</keyword>
<evidence type="ECO:0000256" key="7">
    <source>
        <dbReference type="RuleBase" id="RU361153"/>
    </source>
</evidence>
<feature type="signal peptide" evidence="8">
    <location>
        <begin position="1"/>
        <end position="28"/>
    </location>
</feature>
<comment type="similarity">
    <text evidence="1 7">Belongs to the glycosyl hydrolase 5 (cellulase A) family.</text>
</comment>
<evidence type="ECO:0000256" key="6">
    <source>
        <dbReference type="ARBA" id="ARBA00023326"/>
    </source>
</evidence>
<evidence type="ECO:0000256" key="2">
    <source>
        <dbReference type="ARBA" id="ARBA00022801"/>
    </source>
</evidence>
<dbReference type="InterPro" id="IPR017853">
    <property type="entry name" value="GH"/>
</dbReference>